<evidence type="ECO:0000256" key="1">
    <source>
        <dbReference type="ARBA" id="ARBA00003818"/>
    </source>
</evidence>
<evidence type="ECO:0000256" key="3">
    <source>
        <dbReference type="ARBA" id="ARBA00020586"/>
    </source>
</evidence>
<protein>
    <recommendedName>
        <fullName evidence="3">Lysine N-acyltransferase MbtK</fullName>
    </recommendedName>
    <alternativeName>
        <fullName evidence="4">Mycobactin synthase protein K</fullName>
    </alternativeName>
</protein>
<evidence type="ECO:0000256" key="4">
    <source>
        <dbReference type="ARBA" id="ARBA00031122"/>
    </source>
</evidence>
<dbReference type="InterPro" id="IPR016181">
    <property type="entry name" value="Acyl_CoA_acyltransferase"/>
</dbReference>
<dbReference type="SMART" id="SM01006">
    <property type="entry name" value="AlcB"/>
    <property type="match status" value="1"/>
</dbReference>
<evidence type="ECO:0000256" key="2">
    <source>
        <dbReference type="ARBA" id="ARBA00005102"/>
    </source>
</evidence>
<dbReference type="Proteomes" id="UP000824190">
    <property type="component" value="Unassembled WGS sequence"/>
</dbReference>
<dbReference type="Pfam" id="PF13523">
    <property type="entry name" value="Acetyltransf_8"/>
    <property type="match status" value="1"/>
</dbReference>
<sequence>MTHDIQNSDTVDLSVLHRLRTDLPQDVLLPTPPPIPEAYQVREAVGEDQIGLKLRIADPSPESGDVEKITDWMSRPHLVETWEQDWSAEKWAADWRAKLSTTYSLPLIMNYDGEDVGYMEIYRPLRDEIGHVYHSEPHDLGVHVAVGVEELTGRGVFGPLFGDMARSLLDADPECHLVLIEPSASNARVHRVATKCGGIDAGEWQQRADRRVRLFLWTDDTVDPASRLLETPADGDLAEA</sequence>
<name>A0A9D1RSQ8_9CORY</name>
<dbReference type="SUPFAM" id="SSF55729">
    <property type="entry name" value="Acyl-CoA N-acyltransferases (Nat)"/>
    <property type="match status" value="1"/>
</dbReference>
<dbReference type="PANTHER" id="PTHR31438:SF1">
    <property type="entry name" value="LYSINE N-ACYLTRANSFERASE C17G9.06C-RELATED"/>
    <property type="match status" value="1"/>
</dbReference>
<dbReference type="InterPro" id="IPR019432">
    <property type="entry name" value="Acyltransferase_MbtK/IucB-like"/>
</dbReference>
<comment type="pathway">
    <text evidence="2">Siderophore biosynthesis; mycobactin biosynthesis.</text>
</comment>
<comment type="function">
    <text evidence="1">Acyltransferase required for the direct transfer of medium- to long-chain fatty acyl moieties from a carrier protein (MbtL) on to the epsilon-amino group of lysine residue in the mycobactin core.</text>
</comment>
<gene>
    <name evidence="6" type="ORF">H9870_14575</name>
</gene>
<feature type="domain" description="Acyltransferase MbtK/IucB-like conserved" evidence="5">
    <location>
        <begin position="55"/>
        <end position="105"/>
    </location>
</feature>
<accession>A0A9D1RSQ8</accession>
<evidence type="ECO:0000313" key="7">
    <source>
        <dbReference type="Proteomes" id="UP000824190"/>
    </source>
</evidence>
<proteinExistence type="predicted"/>
<dbReference type="AlphaFoldDB" id="A0A9D1RSQ8"/>
<dbReference type="EMBL" id="DXGC01000126">
    <property type="protein sequence ID" value="HIW92875.1"/>
    <property type="molecule type" value="Genomic_DNA"/>
</dbReference>
<reference evidence="6" key="1">
    <citation type="journal article" date="2021" name="PeerJ">
        <title>Extensive microbial diversity within the chicken gut microbiome revealed by metagenomics and culture.</title>
        <authorList>
            <person name="Gilroy R."/>
            <person name="Ravi A."/>
            <person name="Getino M."/>
            <person name="Pursley I."/>
            <person name="Horton D.L."/>
            <person name="Alikhan N.F."/>
            <person name="Baker D."/>
            <person name="Gharbi K."/>
            <person name="Hall N."/>
            <person name="Watson M."/>
            <person name="Adriaenssens E.M."/>
            <person name="Foster-Nyarko E."/>
            <person name="Jarju S."/>
            <person name="Secka A."/>
            <person name="Antonio M."/>
            <person name="Oren A."/>
            <person name="Chaudhuri R.R."/>
            <person name="La Ragione R."/>
            <person name="Hildebrand F."/>
            <person name="Pallen M.J."/>
        </authorList>
    </citation>
    <scope>NUCLEOTIDE SEQUENCE</scope>
    <source>
        <strain evidence="6">CHK32-1732</strain>
    </source>
</reference>
<organism evidence="6 7">
    <name type="scientific">Candidatus Corynebacterium avicola</name>
    <dbReference type="NCBI Taxonomy" id="2838527"/>
    <lineage>
        <taxon>Bacteria</taxon>
        <taxon>Bacillati</taxon>
        <taxon>Actinomycetota</taxon>
        <taxon>Actinomycetes</taxon>
        <taxon>Mycobacteriales</taxon>
        <taxon>Corynebacteriaceae</taxon>
        <taxon>Corynebacterium</taxon>
    </lineage>
</organism>
<reference evidence="6" key="2">
    <citation type="submission" date="2021-04" db="EMBL/GenBank/DDBJ databases">
        <authorList>
            <person name="Gilroy R."/>
        </authorList>
    </citation>
    <scope>NUCLEOTIDE SEQUENCE</scope>
    <source>
        <strain evidence="6">CHK32-1732</strain>
    </source>
</reference>
<evidence type="ECO:0000313" key="6">
    <source>
        <dbReference type="EMBL" id="HIW92875.1"/>
    </source>
</evidence>
<comment type="caution">
    <text evidence="6">The sequence shown here is derived from an EMBL/GenBank/DDBJ whole genome shotgun (WGS) entry which is preliminary data.</text>
</comment>
<dbReference type="Gene3D" id="3.40.630.30">
    <property type="match status" value="1"/>
</dbReference>
<dbReference type="PANTHER" id="PTHR31438">
    <property type="entry name" value="LYSINE N-ACYLTRANSFERASE C17G9.06C-RELATED"/>
    <property type="match status" value="1"/>
</dbReference>
<dbReference type="GO" id="GO:0019290">
    <property type="term" value="P:siderophore biosynthetic process"/>
    <property type="evidence" value="ECO:0007669"/>
    <property type="project" value="InterPro"/>
</dbReference>
<dbReference type="GO" id="GO:0016410">
    <property type="term" value="F:N-acyltransferase activity"/>
    <property type="evidence" value="ECO:0007669"/>
    <property type="project" value="TreeGrafter"/>
</dbReference>
<evidence type="ECO:0000259" key="5">
    <source>
        <dbReference type="SMART" id="SM01006"/>
    </source>
</evidence>